<name>A0A2K2FXT5_9SPHN</name>
<protein>
    <submittedName>
        <fullName evidence="1">Uncharacterized protein</fullName>
    </submittedName>
</protein>
<organism evidence="1 2">
    <name type="scientific">Novosphingobium guangzhouense</name>
    <dbReference type="NCBI Taxonomy" id="1850347"/>
    <lineage>
        <taxon>Bacteria</taxon>
        <taxon>Pseudomonadati</taxon>
        <taxon>Pseudomonadota</taxon>
        <taxon>Alphaproteobacteria</taxon>
        <taxon>Sphingomonadales</taxon>
        <taxon>Sphingomonadaceae</taxon>
        <taxon>Novosphingobium</taxon>
    </lineage>
</organism>
<dbReference type="EMBL" id="LYMM01000048">
    <property type="protein sequence ID" value="PNU03578.1"/>
    <property type="molecule type" value="Genomic_DNA"/>
</dbReference>
<sequence>MMIYVVYPSCFHQCLTVPRQRLMRYARSVDTVVTHCQGALKYGRDDLSTILHYYRKIRPAAWGRRQKVVLNDSIWVSVEEGWRRHSKNGSLCKAMARI</sequence>
<proteinExistence type="predicted"/>
<evidence type="ECO:0000313" key="1">
    <source>
        <dbReference type="EMBL" id="PNU03578.1"/>
    </source>
</evidence>
<dbReference type="AlphaFoldDB" id="A0A2K2FXT5"/>
<keyword evidence="2" id="KW-1185">Reference proteome</keyword>
<accession>A0A2K2FXT5</accession>
<reference evidence="1 2" key="1">
    <citation type="submission" date="2016-05" db="EMBL/GenBank/DDBJ databases">
        <title>Complete genome sequence of Novosphingobium guangzhouense SA925(T).</title>
        <authorList>
            <person name="Sha S."/>
        </authorList>
    </citation>
    <scope>NUCLEOTIDE SEQUENCE [LARGE SCALE GENOMIC DNA]</scope>
    <source>
        <strain evidence="1 2">SA925</strain>
    </source>
</reference>
<comment type="caution">
    <text evidence="1">The sequence shown here is derived from an EMBL/GenBank/DDBJ whole genome shotgun (WGS) entry which is preliminary data.</text>
</comment>
<dbReference type="Proteomes" id="UP000236327">
    <property type="component" value="Unassembled WGS sequence"/>
</dbReference>
<gene>
    <name evidence="1" type="ORF">A8V01_23440</name>
</gene>
<evidence type="ECO:0000313" key="2">
    <source>
        <dbReference type="Proteomes" id="UP000236327"/>
    </source>
</evidence>